<protein>
    <submittedName>
        <fullName evidence="2">Uncharacterized protein</fullName>
    </submittedName>
</protein>
<feature type="region of interest" description="Disordered" evidence="1">
    <location>
        <begin position="22"/>
        <end position="62"/>
    </location>
</feature>
<gene>
    <name evidence="2" type="ORF">AVDCRST_MAG02-3181</name>
</gene>
<sequence length="62" mass="6316">MRPTGRLHKGDAGNGLFVQITADDPRDATIPDQAGETGSSPSFGVPGQARAPGDRQALLDAG</sequence>
<reference evidence="2" key="1">
    <citation type="submission" date="2020-02" db="EMBL/GenBank/DDBJ databases">
        <authorList>
            <person name="Meier V. D."/>
        </authorList>
    </citation>
    <scope>NUCLEOTIDE SEQUENCE</scope>
    <source>
        <strain evidence="2">AVDCRST_MAG02</strain>
    </source>
</reference>
<dbReference type="AlphaFoldDB" id="A0A6J4RI38"/>
<organism evidence="2">
    <name type="scientific">uncultured Rubrobacteraceae bacterium</name>
    <dbReference type="NCBI Taxonomy" id="349277"/>
    <lineage>
        <taxon>Bacteria</taxon>
        <taxon>Bacillati</taxon>
        <taxon>Actinomycetota</taxon>
        <taxon>Rubrobacteria</taxon>
        <taxon>Rubrobacterales</taxon>
        <taxon>Rubrobacteraceae</taxon>
        <taxon>environmental samples</taxon>
    </lineage>
</organism>
<proteinExistence type="predicted"/>
<name>A0A6J4RI38_9ACTN</name>
<evidence type="ECO:0000313" key="2">
    <source>
        <dbReference type="EMBL" id="CAA9466658.1"/>
    </source>
</evidence>
<evidence type="ECO:0000256" key="1">
    <source>
        <dbReference type="SAM" id="MobiDB-lite"/>
    </source>
</evidence>
<dbReference type="EMBL" id="CADCVH010000097">
    <property type="protein sequence ID" value="CAA9466658.1"/>
    <property type="molecule type" value="Genomic_DNA"/>
</dbReference>
<accession>A0A6J4RI38</accession>